<feature type="domain" description="Dilute" evidence="2">
    <location>
        <begin position="252"/>
        <end position="346"/>
    </location>
</feature>
<gene>
    <name evidence="3" type="ORF">MGAL_10B040594</name>
</gene>
<dbReference type="PANTHER" id="PTHR10398">
    <property type="entry name" value="AFADIN"/>
    <property type="match status" value="1"/>
</dbReference>
<feature type="non-terminal residue" evidence="3">
    <location>
        <position position="1"/>
    </location>
</feature>
<sequence>MRQKLKETKTHMTSIVNLYYDCFFCVKVKGCCAIDGSDNPKGKVYRLNMKFTEVGTDRNMLIQIQKTIVKTSASGDDKLRHGMTLRFGKLNVFKFMDPHFEEKMRKGQMPMDFQQKRPGPQHQSHPKLHETNFDMDGKVESQGSSSPRGSDRGPEPMEVQQKRPPPANQVSPRDMVDGRPPPSRQEDALPAVLEFREDKEDSFLRSVILEINSSGTQFKLAPTYTSYMAVRYCISGGYRPDMSPHDRAHRVTGLVNKISNLVHQAVQNNRDNPVALALWMANASEILNFFKQDHDIHPFSLEAQEILAESVQLAFHHLVNCLQYDLQRTMTAFLDENDAADDDEMG</sequence>
<evidence type="ECO:0000256" key="1">
    <source>
        <dbReference type="SAM" id="MobiDB-lite"/>
    </source>
</evidence>
<feature type="compositionally biased region" description="Basic and acidic residues" evidence="1">
    <location>
        <begin position="127"/>
        <end position="139"/>
    </location>
</feature>
<keyword evidence="4" id="KW-1185">Reference proteome</keyword>
<evidence type="ECO:0000313" key="3">
    <source>
        <dbReference type="EMBL" id="VDI69082.1"/>
    </source>
</evidence>
<evidence type="ECO:0000313" key="4">
    <source>
        <dbReference type="Proteomes" id="UP000596742"/>
    </source>
</evidence>
<name>A0A8B6GU58_MYTGA</name>
<comment type="caution">
    <text evidence="3">The sequence shown here is derived from an EMBL/GenBank/DDBJ whole genome shotgun (WGS) entry which is preliminary data.</text>
</comment>
<dbReference type="OrthoDB" id="6260541at2759"/>
<dbReference type="InterPro" id="IPR028842">
    <property type="entry name" value="Afadin"/>
</dbReference>
<organism evidence="3 4">
    <name type="scientific">Mytilus galloprovincialis</name>
    <name type="common">Mediterranean mussel</name>
    <dbReference type="NCBI Taxonomy" id="29158"/>
    <lineage>
        <taxon>Eukaryota</taxon>
        <taxon>Metazoa</taxon>
        <taxon>Spiralia</taxon>
        <taxon>Lophotrochozoa</taxon>
        <taxon>Mollusca</taxon>
        <taxon>Bivalvia</taxon>
        <taxon>Autobranchia</taxon>
        <taxon>Pteriomorphia</taxon>
        <taxon>Mytilida</taxon>
        <taxon>Mytiloidea</taxon>
        <taxon>Mytilidae</taxon>
        <taxon>Mytilinae</taxon>
        <taxon>Mytilus</taxon>
    </lineage>
</organism>
<dbReference type="GO" id="GO:0005912">
    <property type="term" value="C:adherens junction"/>
    <property type="evidence" value="ECO:0007669"/>
    <property type="project" value="TreeGrafter"/>
</dbReference>
<dbReference type="GO" id="GO:0050839">
    <property type="term" value="F:cell adhesion molecule binding"/>
    <property type="evidence" value="ECO:0007669"/>
    <property type="project" value="TreeGrafter"/>
</dbReference>
<dbReference type="PANTHER" id="PTHR10398:SF2">
    <property type="entry name" value="AFADIN"/>
    <property type="match status" value="1"/>
</dbReference>
<evidence type="ECO:0000259" key="2">
    <source>
        <dbReference type="PROSITE" id="PS51126"/>
    </source>
</evidence>
<dbReference type="Proteomes" id="UP000596742">
    <property type="component" value="Unassembled WGS sequence"/>
</dbReference>
<proteinExistence type="predicted"/>
<reference evidence="3" key="1">
    <citation type="submission" date="2018-11" db="EMBL/GenBank/DDBJ databases">
        <authorList>
            <person name="Alioto T."/>
            <person name="Alioto T."/>
        </authorList>
    </citation>
    <scope>NUCLEOTIDE SEQUENCE</scope>
</reference>
<feature type="region of interest" description="Disordered" evidence="1">
    <location>
        <begin position="111"/>
        <end position="186"/>
    </location>
</feature>
<dbReference type="EMBL" id="UYJE01008989">
    <property type="protein sequence ID" value="VDI69082.1"/>
    <property type="molecule type" value="Genomic_DNA"/>
</dbReference>
<dbReference type="PROSITE" id="PS51126">
    <property type="entry name" value="DILUTE"/>
    <property type="match status" value="1"/>
</dbReference>
<dbReference type="InterPro" id="IPR002710">
    <property type="entry name" value="Dilute_dom"/>
</dbReference>
<protein>
    <recommendedName>
        <fullName evidence="2">Dilute domain-containing protein</fullName>
    </recommendedName>
</protein>
<dbReference type="AlphaFoldDB" id="A0A8B6GU58"/>
<dbReference type="GO" id="GO:0032880">
    <property type="term" value="P:regulation of protein localization"/>
    <property type="evidence" value="ECO:0007669"/>
    <property type="project" value="TreeGrafter"/>
</dbReference>
<accession>A0A8B6GU58</accession>